<dbReference type="Proteomes" id="UP001138500">
    <property type="component" value="Unassembled WGS sequence"/>
</dbReference>
<evidence type="ECO:0000259" key="6">
    <source>
        <dbReference type="Pfam" id="PF00108"/>
    </source>
</evidence>
<reference evidence="7 8" key="2">
    <citation type="journal article" date="2021" name="Curr. Genet.">
        <title>Genetic response to nitrogen starvation in the aggressive Eucalyptus foliar pathogen Teratosphaeria destructans.</title>
        <authorList>
            <person name="Havenga M."/>
            <person name="Wingfield B.D."/>
            <person name="Wingfield M.J."/>
            <person name="Dreyer L.L."/>
            <person name="Roets F."/>
            <person name="Aylward J."/>
        </authorList>
    </citation>
    <scope>NUCLEOTIDE SEQUENCE [LARGE SCALE GENOMIC DNA]</scope>
    <source>
        <strain evidence="7">CMW44962</strain>
    </source>
</reference>
<dbReference type="GO" id="GO:0003985">
    <property type="term" value="F:acetyl-CoA C-acetyltransferase activity"/>
    <property type="evidence" value="ECO:0007669"/>
    <property type="project" value="TreeGrafter"/>
</dbReference>
<sequence>MFTSVARRPAACSACRAAMTSSQQAQQRLASVQRHLSSTPPRPPREVQDAYILSAVRTPSGVFNGSFTTVSAPQLGATAIAEAIARSSVPKDAFTHVYMGNVMQAAVGQAPARQAAIFAGLPPSVEATTVNKVCASGMKAVSIAAQQIELGQESALIAAAWRT</sequence>
<evidence type="ECO:0000256" key="4">
    <source>
        <dbReference type="ARBA" id="ARBA00023315"/>
    </source>
</evidence>
<dbReference type="InterPro" id="IPR016039">
    <property type="entry name" value="Thiolase-like"/>
</dbReference>
<keyword evidence="4" id="KW-0012">Acyltransferase</keyword>
<organism evidence="7 8">
    <name type="scientific">Teratosphaeria destructans</name>
    <dbReference type="NCBI Taxonomy" id="418781"/>
    <lineage>
        <taxon>Eukaryota</taxon>
        <taxon>Fungi</taxon>
        <taxon>Dikarya</taxon>
        <taxon>Ascomycota</taxon>
        <taxon>Pezizomycotina</taxon>
        <taxon>Dothideomycetes</taxon>
        <taxon>Dothideomycetidae</taxon>
        <taxon>Mycosphaerellales</taxon>
        <taxon>Teratosphaeriaceae</taxon>
        <taxon>Teratosphaeria</taxon>
    </lineage>
</organism>
<accession>A0A9W7W0N5</accession>
<proteinExistence type="inferred from homology"/>
<comment type="caution">
    <text evidence="7">The sequence shown here is derived from an EMBL/GenBank/DDBJ whole genome shotgun (WGS) entry which is preliminary data.</text>
</comment>
<feature type="compositionally biased region" description="Polar residues" evidence="5">
    <location>
        <begin position="26"/>
        <end position="39"/>
    </location>
</feature>
<dbReference type="GO" id="GO:0005739">
    <property type="term" value="C:mitochondrion"/>
    <property type="evidence" value="ECO:0007669"/>
    <property type="project" value="TreeGrafter"/>
</dbReference>
<evidence type="ECO:0000256" key="5">
    <source>
        <dbReference type="SAM" id="MobiDB-lite"/>
    </source>
</evidence>
<dbReference type="SUPFAM" id="SSF53901">
    <property type="entry name" value="Thiolase-like"/>
    <property type="match status" value="1"/>
</dbReference>
<dbReference type="PANTHER" id="PTHR18919:SF156">
    <property type="entry name" value="ACETYL-COA ACETYLTRANSFERASE, MITOCHONDRIAL"/>
    <property type="match status" value="1"/>
</dbReference>
<dbReference type="InterPro" id="IPR020616">
    <property type="entry name" value="Thiolase_N"/>
</dbReference>
<dbReference type="OrthoDB" id="5404651at2759"/>
<evidence type="ECO:0000256" key="2">
    <source>
        <dbReference type="ARBA" id="ARBA00022679"/>
    </source>
</evidence>
<keyword evidence="3" id="KW-0630">Potassium</keyword>
<dbReference type="Gene3D" id="3.40.47.10">
    <property type="match status" value="1"/>
</dbReference>
<feature type="region of interest" description="Disordered" evidence="5">
    <location>
        <begin position="26"/>
        <end position="45"/>
    </location>
</feature>
<comment type="similarity">
    <text evidence="1">Belongs to the thiolase-like superfamily. Thiolase family.</text>
</comment>
<evidence type="ECO:0000256" key="3">
    <source>
        <dbReference type="ARBA" id="ARBA00022958"/>
    </source>
</evidence>
<gene>
    <name evidence="7" type="ORF">Tdes44962_MAKER03892</name>
</gene>
<dbReference type="PROSITE" id="PS00098">
    <property type="entry name" value="THIOLASE_1"/>
    <property type="match status" value="1"/>
</dbReference>
<keyword evidence="2" id="KW-0808">Transferase</keyword>
<evidence type="ECO:0000313" key="7">
    <source>
        <dbReference type="EMBL" id="KAH9825968.1"/>
    </source>
</evidence>
<protein>
    <submittedName>
        <fullName evidence="7">Acetyl-CoA acetyltransferase-like</fullName>
    </submittedName>
</protein>
<dbReference type="GO" id="GO:0006635">
    <property type="term" value="P:fatty acid beta-oxidation"/>
    <property type="evidence" value="ECO:0007669"/>
    <property type="project" value="TreeGrafter"/>
</dbReference>
<evidence type="ECO:0000313" key="8">
    <source>
        <dbReference type="Proteomes" id="UP001138500"/>
    </source>
</evidence>
<dbReference type="Pfam" id="PF00108">
    <property type="entry name" value="Thiolase_N"/>
    <property type="match status" value="1"/>
</dbReference>
<dbReference type="InterPro" id="IPR020615">
    <property type="entry name" value="Thiolase_acyl_enz_int_AS"/>
</dbReference>
<dbReference type="AlphaFoldDB" id="A0A9W7W0N5"/>
<evidence type="ECO:0000256" key="1">
    <source>
        <dbReference type="ARBA" id="ARBA00010982"/>
    </source>
</evidence>
<dbReference type="PANTHER" id="PTHR18919">
    <property type="entry name" value="ACETYL-COA C-ACYLTRANSFERASE"/>
    <property type="match status" value="1"/>
</dbReference>
<name>A0A9W7W0N5_9PEZI</name>
<keyword evidence="8" id="KW-1185">Reference proteome</keyword>
<feature type="domain" description="Thiolase N-terminal" evidence="6">
    <location>
        <begin position="51"/>
        <end position="158"/>
    </location>
</feature>
<dbReference type="EMBL" id="RIBY02002056">
    <property type="protein sequence ID" value="KAH9825968.1"/>
    <property type="molecule type" value="Genomic_DNA"/>
</dbReference>
<reference evidence="7 8" key="1">
    <citation type="journal article" date="2018" name="IMA Fungus">
        <title>IMA Genome-F 10: Nine draft genome sequences of Claviceps purpurea s.lat., including C. arundinis, C. humidiphila, and C. cf. spartinae, pseudomolecules for the pitch canker pathogen Fusarium circinatum, draft genome of Davidsoniella eucalypti, Grosmannia galeiformis, Quambalaria eucalypti, and Teratosphaeria destructans.</title>
        <authorList>
            <person name="Wingfield B.D."/>
            <person name="Liu M."/>
            <person name="Nguyen H.D."/>
            <person name="Lane F.A."/>
            <person name="Morgan S.W."/>
            <person name="De Vos L."/>
            <person name="Wilken P.M."/>
            <person name="Duong T.A."/>
            <person name="Aylward J."/>
            <person name="Coetzee M.P."/>
            <person name="Dadej K."/>
            <person name="De Beer Z.W."/>
            <person name="Findlay W."/>
            <person name="Havenga M."/>
            <person name="Kolarik M."/>
            <person name="Menzies J.G."/>
            <person name="Naidoo K."/>
            <person name="Pochopski O."/>
            <person name="Shoukouhi P."/>
            <person name="Santana Q.C."/>
            <person name="Seifert K.A."/>
            <person name="Soal N."/>
            <person name="Steenkamp E.T."/>
            <person name="Tatham C.T."/>
            <person name="van der Nest M.A."/>
            <person name="Wingfield M.J."/>
        </authorList>
    </citation>
    <scope>NUCLEOTIDE SEQUENCE [LARGE SCALE GENOMIC DNA]</scope>
    <source>
        <strain evidence="7">CMW44962</strain>
    </source>
</reference>